<feature type="compositionally biased region" description="Polar residues" evidence="6">
    <location>
        <begin position="132"/>
        <end position="149"/>
    </location>
</feature>
<sequence length="166" mass="17037">MQNNDRPERRRRDDGHGDDEQRFLAGHHRTSSSSSSGPTPPMYGSAAAVVAASFCDSAAAAAAASAASAAAAAAAVATRPGAGGGPGRSFCAVVADGSDMPLPPCGRTATPQAPVDPQRRGAIFPWMKESRQQQPASRLRKGSSSSQADYTADDHPQTMGETKNGK</sequence>
<reference evidence="7 8" key="2">
    <citation type="submission" date="2018-11" db="EMBL/GenBank/DDBJ databases">
        <authorList>
            <consortium name="Pathogen Informatics"/>
        </authorList>
    </citation>
    <scope>NUCLEOTIDE SEQUENCE [LARGE SCALE GENOMIC DNA]</scope>
</reference>
<evidence type="ECO:0000256" key="5">
    <source>
        <dbReference type="ARBA" id="ARBA00023242"/>
    </source>
</evidence>
<feature type="region of interest" description="Disordered" evidence="6">
    <location>
        <begin position="96"/>
        <end position="166"/>
    </location>
</feature>
<evidence type="ECO:0000256" key="3">
    <source>
        <dbReference type="ARBA" id="ARBA00023125"/>
    </source>
</evidence>
<comment type="subcellular location">
    <subcellularLocation>
        <location evidence="1">Nucleus</location>
    </subcellularLocation>
</comment>
<dbReference type="GO" id="GO:0003700">
    <property type="term" value="F:DNA-binding transcription factor activity"/>
    <property type="evidence" value="ECO:0007669"/>
    <property type="project" value="InterPro"/>
</dbReference>
<evidence type="ECO:0000256" key="1">
    <source>
        <dbReference type="ARBA" id="ARBA00004123"/>
    </source>
</evidence>
<dbReference type="EMBL" id="UZAM01008233">
    <property type="protein sequence ID" value="VDP03916.1"/>
    <property type="molecule type" value="Genomic_DNA"/>
</dbReference>
<feature type="compositionally biased region" description="Basic and acidic residues" evidence="6">
    <location>
        <begin position="1"/>
        <end position="22"/>
    </location>
</feature>
<keyword evidence="2" id="KW-0217">Developmental protein</keyword>
<keyword evidence="4" id="KW-0371">Homeobox</keyword>
<dbReference type="GO" id="GO:0005634">
    <property type="term" value="C:nucleus"/>
    <property type="evidence" value="ECO:0007669"/>
    <property type="project" value="UniProtKB-SubCell"/>
</dbReference>
<keyword evidence="3" id="KW-0238">DNA-binding</keyword>
<protein>
    <submittedName>
        <fullName evidence="9">Homeobox domain-containing protein</fullName>
    </submittedName>
</protein>
<dbReference type="Proteomes" id="UP000270296">
    <property type="component" value="Unassembled WGS sequence"/>
</dbReference>
<evidence type="ECO:0000313" key="8">
    <source>
        <dbReference type="Proteomes" id="UP000270296"/>
    </source>
</evidence>
<proteinExistence type="predicted"/>
<reference evidence="9" key="1">
    <citation type="submission" date="2016-06" db="UniProtKB">
        <authorList>
            <consortium name="WormBaseParasite"/>
        </authorList>
    </citation>
    <scope>IDENTIFICATION</scope>
</reference>
<dbReference type="AlphaFoldDB" id="A0A183IKZ5"/>
<dbReference type="PROSITE" id="PS00032">
    <property type="entry name" value="ANTENNAPEDIA"/>
    <property type="match status" value="1"/>
</dbReference>
<keyword evidence="8" id="KW-1185">Reference proteome</keyword>
<dbReference type="WBParaSite" id="SBAD_0000447501-mRNA-1">
    <property type="protein sequence ID" value="SBAD_0000447501-mRNA-1"/>
    <property type="gene ID" value="SBAD_0000447501"/>
</dbReference>
<dbReference type="InterPro" id="IPR001827">
    <property type="entry name" value="Homeobox_Antennapedia_CS"/>
</dbReference>
<dbReference type="GO" id="GO:0003677">
    <property type="term" value="F:DNA binding"/>
    <property type="evidence" value="ECO:0007669"/>
    <property type="project" value="UniProtKB-KW"/>
</dbReference>
<gene>
    <name evidence="7" type="ORF">SBAD_LOCUS4291</name>
</gene>
<evidence type="ECO:0000256" key="2">
    <source>
        <dbReference type="ARBA" id="ARBA00022473"/>
    </source>
</evidence>
<name>A0A183IKZ5_9BILA</name>
<organism evidence="9">
    <name type="scientific">Soboliphyme baturini</name>
    <dbReference type="NCBI Taxonomy" id="241478"/>
    <lineage>
        <taxon>Eukaryota</taxon>
        <taxon>Metazoa</taxon>
        <taxon>Ecdysozoa</taxon>
        <taxon>Nematoda</taxon>
        <taxon>Enoplea</taxon>
        <taxon>Dorylaimia</taxon>
        <taxon>Dioctophymatida</taxon>
        <taxon>Dioctophymatoidea</taxon>
        <taxon>Soboliphymatidae</taxon>
        <taxon>Soboliphyme</taxon>
    </lineage>
</organism>
<accession>A0A183IKZ5</accession>
<evidence type="ECO:0000313" key="9">
    <source>
        <dbReference type="WBParaSite" id="SBAD_0000447501-mRNA-1"/>
    </source>
</evidence>
<evidence type="ECO:0000313" key="7">
    <source>
        <dbReference type="EMBL" id="VDP03916.1"/>
    </source>
</evidence>
<evidence type="ECO:0000256" key="4">
    <source>
        <dbReference type="ARBA" id="ARBA00023155"/>
    </source>
</evidence>
<keyword evidence="5" id="KW-0539">Nucleus</keyword>
<feature type="region of interest" description="Disordered" evidence="6">
    <location>
        <begin position="1"/>
        <end position="43"/>
    </location>
</feature>
<evidence type="ECO:0000256" key="6">
    <source>
        <dbReference type="SAM" id="MobiDB-lite"/>
    </source>
</evidence>